<accession>A0A3P7QN73</accession>
<reference evidence="1 2" key="1">
    <citation type="submission" date="2018-11" db="EMBL/GenBank/DDBJ databases">
        <authorList>
            <consortium name="Pathogen Informatics"/>
        </authorList>
    </citation>
    <scope>NUCLEOTIDE SEQUENCE [LARGE SCALE GENOMIC DNA]</scope>
</reference>
<gene>
    <name evidence="1" type="ORF">CGOC_LOCUS12111</name>
</gene>
<dbReference type="Proteomes" id="UP000271889">
    <property type="component" value="Unassembled WGS sequence"/>
</dbReference>
<organism evidence="1 2">
    <name type="scientific">Cylicostephanus goldi</name>
    <name type="common">Nematode worm</name>
    <dbReference type="NCBI Taxonomy" id="71465"/>
    <lineage>
        <taxon>Eukaryota</taxon>
        <taxon>Metazoa</taxon>
        <taxon>Ecdysozoa</taxon>
        <taxon>Nematoda</taxon>
        <taxon>Chromadorea</taxon>
        <taxon>Rhabditida</taxon>
        <taxon>Rhabditina</taxon>
        <taxon>Rhabditomorpha</taxon>
        <taxon>Strongyloidea</taxon>
        <taxon>Strongylidae</taxon>
        <taxon>Cylicostephanus</taxon>
    </lineage>
</organism>
<keyword evidence="2" id="KW-1185">Reference proteome</keyword>
<evidence type="ECO:0000313" key="2">
    <source>
        <dbReference type="Proteomes" id="UP000271889"/>
    </source>
</evidence>
<dbReference type="EMBL" id="UYRV01120743">
    <property type="protein sequence ID" value="VDN32466.1"/>
    <property type="molecule type" value="Genomic_DNA"/>
</dbReference>
<protein>
    <submittedName>
        <fullName evidence="1">Uncharacterized protein</fullName>
    </submittedName>
</protein>
<proteinExistence type="predicted"/>
<evidence type="ECO:0000313" key="1">
    <source>
        <dbReference type="EMBL" id="VDN32466.1"/>
    </source>
</evidence>
<dbReference type="OrthoDB" id="73997at2759"/>
<sequence length="106" mass="12067">MSDEVRNKAVSVISHSLANEWRMLDTISLARRLLTYLGDENFAEQLTWIKSCLNVEEELSKRVALQVGSKNGALIAVLAAFLQDEDQSIREEVCFLIFVSENCFRE</sequence>
<name>A0A3P7QN73_CYLGO</name>
<dbReference type="AlphaFoldDB" id="A0A3P7QN73"/>